<evidence type="ECO:0000313" key="2">
    <source>
        <dbReference type="EMBL" id="OQP67180.1"/>
    </source>
</evidence>
<dbReference type="OrthoDB" id="9182727at2"/>
<evidence type="ECO:0000259" key="1">
    <source>
        <dbReference type="Pfam" id="PF18476"/>
    </source>
</evidence>
<dbReference type="Proteomes" id="UP000192796">
    <property type="component" value="Unassembled WGS sequence"/>
</dbReference>
<dbReference type="AlphaFoldDB" id="A0A1V9G9E0"/>
<name>A0A1V9G9E0_9BACT</name>
<reference evidence="2 3" key="1">
    <citation type="submission" date="2016-03" db="EMBL/GenBank/DDBJ databases">
        <title>Niastella vici sp. nov., isolated from farmland soil.</title>
        <authorList>
            <person name="Chen L."/>
            <person name="Wang D."/>
            <person name="Yang S."/>
            <person name="Wang G."/>
        </authorList>
    </citation>
    <scope>NUCLEOTIDE SEQUENCE [LARGE SCALE GENOMIC DNA]</scope>
    <source>
        <strain evidence="2 3">DJ57</strain>
    </source>
</reference>
<protein>
    <recommendedName>
        <fullName evidence="1">PIN like domain-containing protein</fullName>
    </recommendedName>
</protein>
<gene>
    <name evidence="2" type="ORF">A3860_02125</name>
</gene>
<evidence type="ECO:0000313" key="3">
    <source>
        <dbReference type="Proteomes" id="UP000192796"/>
    </source>
</evidence>
<accession>A0A1V9G9E0</accession>
<organism evidence="2 3">
    <name type="scientific">Niastella vici</name>
    <dbReference type="NCBI Taxonomy" id="1703345"/>
    <lineage>
        <taxon>Bacteria</taxon>
        <taxon>Pseudomonadati</taxon>
        <taxon>Bacteroidota</taxon>
        <taxon>Chitinophagia</taxon>
        <taxon>Chitinophagales</taxon>
        <taxon>Chitinophagaceae</taxon>
        <taxon>Niastella</taxon>
    </lineage>
</organism>
<feature type="domain" description="PIN like" evidence="1">
    <location>
        <begin position="26"/>
        <end position="177"/>
    </location>
</feature>
<dbReference type="STRING" id="1703345.A3860_02125"/>
<dbReference type="InterPro" id="IPR041578">
    <property type="entry name" value="PIN_8"/>
</dbReference>
<proteinExistence type="predicted"/>
<dbReference type="Pfam" id="PF18476">
    <property type="entry name" value="PIN_8"/>
    <property type="match status" value="1"/>
</dbReference>
<comment type="caution">
    <text evidence="2">The sequence shown here is derived from an EMBL/GenBank/DDBJ whole genome shotgun (WGS) entry which is preliminary data.</text>
</comment>
<keyword evidence="3" id="KW-1185">Reference proteome</keyword>
<dbReference type="EMBL" id="LVYD01000001">
    <property type="protein sequence ID" value="OQP67180.1"/>
    <property type="molecule type" value="Genomic_DNA"/>
</dbReference>
<sequence>MTLDEFNSFFRISGEIEKELWKKAAFVFDTSSILEIYYYSEQTRQQICTKLFSNLKDRLWLANHTCYEYLKNRESVIRKVYSEKYSGLKKEQINPIDECINVLKTRIQEIKQKTGNEHIHPFIDQNLFDPVYKTIDSLKTEFENFQKEFDKEIKKRGVELKRLEEDDDVYHQSQNALRLLKSMILQESII</sequence>